<feature type="chain" id="PRO_5031016209" evidence="1">
    <location>
        <begin position="22"/>
        <end position="155"/>
    </location>
</feature>
<protein>
    <submittedName>
        <fullName evidence="2">Uncharacterized protein</fullName>
    </submittedName>
</protein>
<gene>
    <name evidence="2" type="ORF">HDF25_000621</name>
</gene>
<evidence type="ECO:0000313" key="2">
    <source>
        <dbReference type="EMBL" id="MBB6498484.1"/>
    </source>
</evidence>
<organism evidence="2 3">
    <name type="scientific">Pedobacter cryoconitis</name>
    <dbReference type="NCBI Taxonomy" id="188932"/>
    <lineage>
        <taxon>Bacteria</taxon>
        <taxon>Pseudomonadati</taxon>
        <taxon>Bacteroidota</taxon>
        <taxon>Sphingobacteriia</taxon>
        <taxon>Sphingobacteriales</taxon>
        <taxon>Sphingobacteriaceae</taxon>
        <taxon>Pedobacter</taxon>
    </lineage>
</organism>
<dbReference type="AlphaFoldDB" id="A0A7X0MGW1"/>
<sequence>MKFVTILLTCFMLATISKVKAQDKKIIQDTVYYHLDTAAIPIKDRVFQFDIEGSCKEYILACKCYPGGSDLVFISWINRPNWTKNISLDSFNKIKTISITELINIAVQYAKDKIDRHKLFFIEPNDKNMKVTAVYLAEPLKSRAPSICSQIVRSN</sequence>
<reference evidence="2 3" key="1">
    <citation type="submission" date="2020-08" db="EMBL/GenBank/DDBJ databases">
        <title>Genomic Encyclopedia of Type Strains, Phase IV (KMG-V): Genome sequencing to study the core and pangenomes of soil and plant-associated prokaryotes.</title>
        <authorList>
            <person name="Whitman W."/>
        </authorList>
    </citation>
    <scope>NUCLEOTIDE SEQUENCE [LARGE SCALE GENOMIC DNA]</scope>
    <source>
        <strain evidence="2 3">M2T3</strain>
    </source>
</reference>
<dbReference type="Proteomes" id="UP000521017">
    <property type="component" value="Unassembled WGS sequence"/>
</dbReference>
<keyword evidence="1" id="KW-0732">Signal</keyword>
<proteinExistence type="predicted"/>
<feature type="signal peptide" evidence="1">
    <location>
        <begin position="1"/>
        <end position="21"/>
    </location>
</feature>
<evidence type="ECO:0000256" key="1">
    <source>
        <dbReference type="SAM" id="SignalP"/>
    </source>
</evidence>
<comment type="caution">
    <text evidence="2">The sequence shown here is derived from an EMBL/GenBank/DDBJ whole genome shotgun (WGS) entry which is preliminary data.</text>
</comment>
<dbReference type="RefSeq" id="WP_184622647.1">
    <property type="nucleotide sequence ID" value="NZ_JACHCC010000002.1"/>
</dbReference>
<evidence type="ECO:0000313" key="3">
    <source>
        <dbReference type="Proteomes" id="UP000521017"/>
    </source>
</evidence>
<accession>A0A7X0MGW1</accession>
<dbReference type="EMBL" id="JACHCC010000002">
    <property type="protein sequence ID" value="MBB6498484.1"/>
    <property type="molecule type" value="Genomic_DNA"/>
</dbReference>
<name>A0A7X0MGW1_9SPHI</name>